<reference evidence="1 2" key="1">
    <citation type="submission" date="2023-06" db="EMBL/GenBank/DDBJ databases">
        <title>Azospirillum isscasensis sp.nov, a bacterium isolated from rhizosphere soil of rice.</title>
        <authorList>
            <person name="Wang H."/>
        </authorList>
    </citation>
    <scope>NUCLEOTIDE SEQUENCE [LARGE SCALE GENOMIC DNA]</scope>
    <source>
        <strain evidence="1 2">C340-1</strain>
    </source>
</reference>
<accession>A0ABU0WKS3</accession>
<dbReference type="PANTHER" id="PTHR31687">
    <property type="match status" value="1"/>
</dbReference>
<evidence type="ECO:0000313" key="1">
    <source>
        <dbReference type="EMBL" id="MDQ2104194.1"/>
    </source>
</evidence>
<dbReference type="PANTHER" id="PTHR31687:SF3">
    <property type="entry name" value="PROTEIN URG3"/>
    <property type="match status" value="1"/>
</dbReference>
<proteinExistence type="predicted"/>
<organism evidence="1 2">
    <name type="scientific">Azospirillum isscasi</name>
    <dbReference type="NCBI Taxonomy" id="3053926"/>
    <lineage>
        <taxon>Bacteria</taxon>
        <taxon>Pseudomonadati</taxon>
        <taxon>Pseudomonadota</taxon>
        <taxon>Alphaproteobacteria</taxon>
        <taxon>Rhodospirillales</taxon>
        <taxon>Azospirillaceae</taxon>
        <taxon>Azospirillum</taxon>
    </lineage>
</organism>
<protein>
    <submittedName>
        <fullName evidence="1">URC4/urg3 family protein</fullName>
    </submittedName>
</protein>
<dbReference type="Pfam" id="PF07958">
    <property type="entry name" value="DUF1688"/>
    <property type="match status" value="1"/>
</dbReference>
<dbReference type="RefSeq" id="WP_306707763.1">
    <property type="nucleotide sequence ID" value="NZ_JAUJFI010000076.1"/>
</dbReference>
<dbReference type="EMBL" id="JAUJFI010000076">
    <property type="protein sequence ID" value="MDQ2104194.1"/>
    <property type="molecule type" value="Genomic_DNA"/>
</dbReference>
<dbReference type="InterPro" id="IPR012469">
    <property type="entry name" value="DUF1688"/>
</dbReference>
<gene>
    <name evidence="1" type="ORF">QSG27_15945</name>
</gene>
<keyword evidence="2" id="KW-1185">Reference proteome</keyword>
<sequence>MSAPATEPTHDEVAWLLSADAVRQRAHAILAKAERGDLAHFDYRPDRLGDAAALVAAVTRESYPDLNVPYHSRWRHFVVEGEDRWAALESRLDIPDADEIARIRFDLAVTSVLLDAGAGDRWRYRDRDGVELARSEGLAIASFDLFRAGGFASDPIAAYLRADAAALGTLTEETLARGFQAGPDNPLVGLDGRAALLRRLGSALAAAPDLFGRPGRVGNLYDALKAQAVDGTLPASAILTAVLRGLGPIWPGRIARGGVNLGDTWSHSAVGLVPFHKLSQWLSYSLVEPLEGAGIAVTGLDRLTGLPEYRNGGLLVDSGVLVPKDPRLLTDELEVGDEAVVEWRALTVALLDRLAEDVRARLGVPAASFPLAKVLQGGTWTAGRRIARERRPGGGPPIRIRSDGTVF</sequence>
<comment type="caution">
    <text evidence="1">The sequence shown here is derived from an EMBL/GenBank/DDBJ whole genome shotgun (WGS) entry which is preliminary data.</text>
</comment>
<dbReference type="Proteomes" id="UP001227317">
    <property type="component" value="Unassembled WGS sequence"/>
</dbReference>
<evidence type="ECO:0000313" key="2">
    <source>
        <dbReference type="Proteomes" id="UP001227317"/>
    </source>
</evidence>
<name>A0ABU0WKS3_9PROT</name>